<reference evidence="1 2" key="1">
    <citation type="submission" date="2014-01" db="EMBL/GenBank/DDBJ databases">
        <authorList>
            <person name="Zuccon D."/>
        </authorList>
    </citation>
    <scope>NUCLEOTIDE SEQUENCE [LARGE SCALE GENOMIC DNA]</scope>
    <source>
        <strain evidence="1 2">Y31</strain>
    </source>
</reference>
<gene>
    <name evidence="1" type="ORF">F480_09500</name>
</gene>
<sequence length="45" mass="5482">MKKNNHSNLKFLLEKWEISDYLVEYLERSGSQSVFFLIKFKETKL</sequence>
<proteinExistence type="predicted"/>
<dbReference type="PATRIC" id="fig|1261658.3.peg.1898"/>
<accession>A0A179CYG2</accession>
<evidence type="ECO:0000313" key="1">
    <source>
        <dbReference type="EMBL" id="OAQ14955.1"/>
    </source>
</evidence>
<name>A0A179CYG2_BIBTR</name>
<dbReference type="EMBL" id="JACI01000002">
    <property type="protein sequence ID" value="OAQ14955.1"/>
    <property type="molecule type" value="Genomic_DNA"/>
</dbReference>
<dbReference type="Proteomes" id="UP000078358">
    <property type="component" value="Unassembled WGS sequence"/>
</dbReference>
<comment type="caution">
    <text evidence="1">The sequence shown here is derived from an EMBL/GenBank/DDBJ whole genome shotgun (WGS) entry which is preliminary data.</text>
</comment>
<organism evidence="1 2">
    <name type="scientific">Bibersteinia trehalosi Y31</name>
    <dbReference type="NCBI Taxonomy" id="1261658"/>
    <lineage>
        <taxon>Bacteria</taxon>
        <taxon>Pseudomonadati</taxon>
        <taxon>Pseudomonadota</taxon>
        <taxon>Gammaproteobacteria</taxon>
        <taxon>Pasteurellales</taxon>
        <taxon>Pasteurellaceae</taxon>
        <taxon>Bibersteinia</taxon>
    </lineage>
</organism>
<evidence type="ECO:0000313" key="2">
    <source>
        <dbReference type="Proteomes" id="UP000078358"/>
    </source>
</evidence>
<dbReference type="AlphaFoldDB" id="A0A179CYG2"/>
<protein>
    <submittedName>
        <fullName evidence="1">Uncharacterized protein</fullName>
    </submittedName>
</protein>